<protein>
    <submittedName>
        <fullName evidence="1">Uncharacterized protein</fullName>
    </submittedName>
</protein>
<organism evidence="1 2">
    <name type="scientific">Metabacillus bambusae</name>
    <dbReference type="NCBI Taxonomy" id="2795218"/>
    <lineage>
        <taxon>Bacteria</taxon>
        <taxon>Bacillati</taxon>
        <taxon>Bacillota</taxon>
        <taxon>Bacilli</taxon>
        <taxon>Bacillales</taxon>
        <taxon>Bacillaceae</taxon>
        <taxon>Metabacillus</taxon>
    </lineage>
</organism>
<comment type="caution">
    <text evidence="1">The sequence shown here is derived from an EMBL/GenBank/DDBJ whole genome shotgun (WGS) entry which is preliminary data.</text>
</comment>
<name>A0ABS3N0I0_9BACI</name>
<proteinExistence type="predicted"/>
<dbReference type="RefSeq" id="WP_207977104.1">
    <property type="nucleotide sequence ID" value="NZ_JAGDEL010000005.1"/>
</dbReference>
<evidence type="ECO:0000313" key="2">
    <source>
        <dbReference type="Proteomes" id="UP000663981"/>
    </source>
</evidence>
<accession>A0ABS3N0I0</accession>
<dbReference type="Proteomes" id="UP000663981">
    <property type="component" value="Unassembled WGS sequence"/>
</dbReference>
<evidence type="ECO:0000313" key="1">
    <source>
        <dbReference type="EMBL" id="MBO1511777.1"/>
    </source>
</evidence>
<keyword evidence="2" id="KW-1185">Reference proteome</keyword>
<gene>
    <name evidence="1" type="ORF">I7822_08855</name>
</gene>
<dbReference type="EMBL" id="JAGDEL010000005">
    <property type="protein sequence ID" value="MBO1511777.1"/>
    <property type="molecule type" value="Genomic_DNA"/>
</dbReference>
<reference evidence="1 2" key="1">
    <citation type="submission" date="2021-03" db="EMBL/GenBank/DDBJ databases">
        <title>Whole genome sequence of Metabacillus bambusae BG109.</title>
        <authorList>
            <person name="Jeong J.W."/>
        </authorList>
    </citation>
    <scope>NUCLEOTIDE SEQUENCE [LARGE SCALE GENOMIC DNA]</scope>
    <source>
        <strain evidence="1 2">BG109</strain>
    </source>
</reference>
<sequence>MRHISIYIIVFVSILIPILPTNTLGENKKPLSDEELWDSTVREYLKEDLWIGKEGYIAANSLMVPMHIAFQENKKEWIDDFQHHFLKLSSSGLNNSIDASERLNTLQYYYLVSRFIYLCEFYHYPFPEAEKLTNHMIKVIEKIWTTSPAWMWNKVDFKGAKERVSWKLKNKNVDKSYYRAITDEELFIFSISADLKSIYYLKGLKNNTIDSIVDTAYTVYFQESKFTNNGNWIFQPGVYKEHPDYKFAGTDLVLNEEFPFYIENIAKDTSHSHRFPLWILSLRNSFPKNSKEFLFFNKVFNGLENQFYEEVLVPSDENHFDIPLTTNYMDGTNGIYRYNYSSLKRGDGYYPFELSGTLTLGWWSFLGSNRILATYKELASKFPLESQQLDVMLKKRSTLQNHNNVSIASGEKAFINGFRELICRLAINNKTSKQ</sequence>